<keyword evidence="1" id="KW-0812">Transmembrane</keyword>
<dbReference type="InterPro" id="IPR054402">
    <property type="entry name" value="Tt1218-like_dom"/>
</dbReference>
<keyword evidence="1" id="KW-1133">Transmembrane helix</keyword>
<proteinExistence type="predicted"/>
<accession>A0ABP2THP0</accession>
<dbReference type="EMBL" id="APOI01000030">
    <property type="protein sequence ID" value="ENU21856.1"/>
    <property type="molecule type" value="Genomic_DNA"/>
</dbReference>
<reference evidence="3 4" key="1">
    <citation type="submission" date="2013-02" db="EMBL/GenBank/DDBJ databases">
        <title>The Genome Sequence of Acinetobacter sp. NIPH 809.</title>
        <authorList>
            <consortium name="The Broad Institute Genome Sequencing Platform"/>
            <consortium name="The Broad Institute Genome Sequencing Center for Infectious Disease"/>
            <person name="Cerqueira G."/>
            <person name="Feldgarden M."/>
            <person name="Courvalin P."/>
            <person name="Perichon B."/>
            <person name="Grillot-Courvalin C."/>
            <person name="Clermont D."/>
            <person name="Rocha E."/>
            <person name="Yoon E.-J."/>
            <person name="Nemec A."/>
            <person name="Walker B."/>
            <person name="Young S.K."/>
            <person name="Zeng Q."/>
            <person name="Gargeya S."/>
            <person name="Fitzgerald M."/>
            <person name="Haas B."/>
            <person name="Abouelleil A."/>
            <person name="Alvarado L."/>
            <person name="Arachchi H.M."/>
            <person name="Berlin A.M."/>
            <person name="Chapman S.B."/>
            <person name="Dewar J."/>
            <person name="Goldberg J."/>
            <person name="Griggs A."/>
            <person name="Gujja S."/>
            <person name="Hansen M."/>
            <person name="Howarth C."/>
            <person name="Imamovic A."/>
            <person name="Larimer J."/>
            <person name="McCowan C."/>
            <person name="Murphy C."/>
            <person name="Neiman D."/>
            <person name="Pearson M."/>
            <person name="Priest M."/>
            <person name="Roberts A."/>
            <person name="Saif S."/>
            <person name="Shea T."/>
            <person name="Sisk P."/>
            <person name="Sykes S."/>
            <person name="Wortman J."/>
            <person name="Nusbaum C."/>
            <person name="Birren B."/>
        </authorList>
    </citation>
    <scope>NUCLEOTIDE SEQUENCE [LARGE SCALE GENOMIC DNA]</scope>
    <source>
        <strain evidence="3 4">NIPH 809</strain>
    </source>
</reference>
<organism evidence="3 4">
    <name type="scientific">Acinetobacter proteolyticus</name>
    <dbReference type="NCBI Taxonomy" id="1776741"/>
    <lineage>
        <taxon>Bacteria</taxon>
        <taxon>Pseudomonadati</taxon>
        <taxon>Pseudomonadota</taxon>
        <taxon>Gammaproteobacteria</taxon>
        <taxon>Moraxellales</taxon>
        <taxon>Moraxellaceae</taxon>
        <taxon>Acinetobacter</taxon>
    </lineage>
</organism>
<dbReference type="RefSeq" id="WP_004657475.1">
    <property type="nucleotide sequence ID" value="NZ_KB849179.1"/>
</dbReference>
<evidence type="ECO:0000313" key="4">
    <source>
        <dbReference type="Proteomes" id="UP000013034"/>
    </source>
</evidence>
<evidence type="ECO:0000259" key="2">
    <source>
        <dbReference type="Pfam" id="PF22150"/>
    </source>
</evidence>
<sequence length="186" mass="19842">MIKYKEQAGIGLMEVLVALLLLAIGVLGYVALQLRAYDASAEAMQKSQAMVIMRGLAENMRINKSQMGSYPAFVRSYTGLTSATTAPTSCFNSGCTAIQVAQFDAYQAARNANQLGMQLTMDNCPGVTSTMAIRRQCLYAFWGKTSPTVQEDTASGVTTSSADVSSCMGNNGIYVAGASCLMMEVY</sequence>
<evidence type="ECO:0000313" key="3">
    <source>
        <dbReference type="EMBL" id="ENU21856.1"/>
    </source>
</evidence>
<feature type="transmembrane region" description="Helical" evidence="1">
    <location>
        <begin position="12"/>
        <end position="32"/>
    </location>
</feature>
<evidence type="ECO:0000256" key="1">
    <source>
        <dbReference type="SAM" id="Phobius"/>
    </source>
</evidence>
<feature type="domain" description="Type IV pilin Tt1218-like" evidence="2">
    <location>
        <begin position="31"/>
        <end position="105"/>
    </location>
</feature>
<dbReference type="NCBIfam" id="TIGR02523">
    <property type="entry name" value="type_IV_pilV"/>
    <property type="match status" value="1"/>
</dbReference>
<gene>
    <name evidence="3" type="ORF">F993_03785</name>
</gene>
<keyword evidence="1" id="KW-0472">Membrane</keyword>
<dbReference type="Proteomes" id="UP000013034">
    <property type="component" value="Unassembled WGS sequence"/>
</dbReference>
<dbReference type="InterPro" id="IPR013362">
    <property type="entry name" value="Pilus_4_PilV"/>
</dbReference>
<dbReference type="Pfam" id="PF22150">
    <property type="entry name" value="Tt1218-like"/>
    <property type="match status" value="1"/>
</dbReference>
<name>A0ABP2THP0_9GAMM</name>
<protein>
    <submittedName>
        <fullName evidence="3">Type IV pilus modification protein PilV</fullName>
    </submittedName>
</protein>
<comment type="caution">
    <text evidence="3">The sequence shown here is derived from an EMBL/GenBank/DDBJ whole genome shotgun (WGS) entry which is preliminary data.</text>
</comment>
<keyword evidence="4" id="KW-1185">Reference proteome</keyword>